<dbReference type="SMART" id="SM00062">
    <property type="entry name" value="PBPb"/>
    <property type="match status" value="1"/>
</dbReference>
<dbReference type="GO" id="GO:0030288">
    <property type="term" value="C:outer membrane-bounded periplasmic space"/>
    <property type="evidence" value="ECO:0007669"/>
    <property type="project" value="TreeGrafter"/>
</dbReference>
<dbReference type="PANTHER" id="PTHR30085">
    <property type="entry name" value="AMINO ACID ABC TRANSPORTER PERMEASE"/>
    <property type="match status" value="1"/>
</dbReference>
<evidence type="ECO:0000256" key="3">
    <source>
        <dbReference type="ARBA" id="ARBA00022729"/>
    </source>
</evidence>
<evidence type="ECO:0000259" key="5">
    <source>
        <dbReference type="SMART" id="SM00062"/>
    </source>
</evidence>
<protein>
    <submittedName>
        <fullName evidence="6">Glutamate transport system substrate-binding protein</fullName>
    </submittedName>
</protein>
<sequence>MRVRTLAAVLLTGALALTACGKEGSPTDTAAPAGVFDVAADVKVDGSPTFEKAKSRGSLVVGVKEDQPGLGYKDPTTNKYSGFDVDIARLISAKLGFDPEKIQFKTIQSAAREQALINGDVDYYVGTYTINAGRKEKVAFAGPYFVAGQDLLVKADNTDITGPETLKGKKVCSATGSTPIKQIRDKGYTEPENILEFQGYSQCVTKLLDGEVDAVTTDDAILKGYAAAEEGKLKVVGKTFSNEPYGIGLPKDDKALRDKVNDILQAAMDDGAWQKIYDGTLGKSGSSAEKPTIDRY</sequence>
<feature type="chain" id="PRO_5011775654" evidence="4">
    <location>
        <begin position="22"/>
        <end position="296"/>
    </location>
</feature>
<dbReference type="InterPro" id="IPR051455">
    <property type="entry name" value="Bact_solute-bind_prot3"/>
</dbReference>
<feature type="signal peptide" evidence="4">
    <location>
        <begin position="1"/>
        <end position="21"/>
    </location>
</feature>
<dbReference type="PROSITE" id="PS51257">
    <property type="entry name" value="PROKAR_LIPOPROTEIN"/>
    <property type="match status" value="1"/>
</dbReference>
<dbReference type="PANTHER" id="PTHR30085:SF6">
    <property type="entry name" value="ABC TRANSPORTER GLUTAMINE-BINDING PROTEIN GLNH"/>
    <property type="match status" value="1"/>
</dbReference>
<dbReference type="SUPFAM" id="SSF53850">
    <property type="entry name" value="Periplasmic binding protein-like II"/>
    <property type="match status" value="1"/>
</dbReference>
<evidence type="ECO:0000313" key="7">
    <source>
        <dbReference type="Proteomes" id="UP000199623"/>
    </source>
</evidence>
<evidence type="ECO:0000313" key="6">
    <source>
        <dbReference type="EMBL" id="SDH12467.1"/>
    </source>
</evidence>
<organism evidence="6 7">
    <name type="scientific">Lentzea fradiae</name>
    <dbReference type="NCBI Taxonomy" id="200378"/>
    <lineage>
        <taxon>Bacteria</taxon>
        <taxon>Bacillati</taxon>
        <taxon>Actinomycetota</taxon>
        <taxon>Actinomycetes</taxon>
        <taxon>Pseudonocardiales</taxon>
        <taxon>Pseudonocardiaceae</taxon>
        <taxon>Lentzea</taxon>
    </lineage>
</organism>
<evidence type="ECO:0000256" key="1">
    <source>
        <dbReference type="ARBA" id="ARBA00010333"/>
    </source>
</evidence>
<dbReference type="Proteomes" id="UP000199623">
    <property type="component" value="Unassembled WGS sequence"/>
</dbReference>
<dbReference type="GO" id="GO:0005576">
    <property type="term" value="C:extracellular region"/>
    <property type="evidence" value="ECO:0007669"/>
    <property type="project" value="TreeGrafter"/>
</dbReference>
<reference evidence="7" key="1">
    <citation type="submission" date="2016-10" db="EMBL/GenBank/DDBJ databases">
        <authorList>
            <person name="Varghese N."/>
            <person name="Submissions S."/>
        </authorList>
    </citation>
    <scope>NUCLEOTIDE SEQUENCE [LARGE SCALE GENOMIC DNA]</scope>
    <source>
        <strain evidence="7">CGMCC 4.3506</strain>
    </source>
</reference>
<dbReference type="STRING" id="200378.SAMN05216553_116104"/>
<dbReference type="InterPro" id="IPR001638">
    <property type="entry name" value="Solute-binding_3/MltF_N"/>
</dbReference>
<keyword evidence="2" id="KW-0813">Transport</keyword>
<dbReference type="EMBL" id="FNCC01000016">
    <property type="protein sequence ID" value="SDH12467.1"/>
    <property type="molecule type" value="Genomic_DNA"/>
</dbReference>
<comment type="similarity">
    <text evidence="1">Belongs to the bacterial solute-binding protein 3 family.</text>
</comment>
<feature type="domain" description="Solute-binding protein family 3/N-terminal" evidence="5">
    <location>
        <begin position="58"/>
        <end position="284"/>
    </location>
</feature>
<dbReference type="CDD" id="cd13690">
    <property type="entry name" value="PBP2_GluB"/>
    <property type="match status" value="1"/>
</dbReference>
<dbReference type="RefSeq" id="WP_090056509.1">
    <property type="nucleotide sequence ID" value="NZ_FNCC01000016.1"/>
</dbReference>
<dbReference type="OrthoDB" id="9807888at2"/>
<dbReference type="GO" id="GO:0006865">
    <property type="term" value="P:amino acid transport"/>
    <property type="evidence" value="ECO:0007669"/>
    <property type="project" value="TreeGrafter"/>
</dbReference>
<accession>A0A1G7ZV24</accession>
<dbReference type="Pfam" id="PF00497">
    <property type="entry name" value="SBP_bac_3"/>
    <property type="match status" value="1"/>
</dbReference>
<keyword evidence="3 4" id="KW-0732">Signal</keyword>
<name>A0A1G7ZV24_9PSEU</name>
<keyword evidence="7" id="KW-1185">Reference proteome</keyword>
<dbReference type="AlphaFoldDB" id="A0A1G7ZV24"/>
<proteinExistence type="inferred from homology"/>
<gene>
    <name evidence="6" type="ORF">SAMN05216553_116104</name>
</gene>
<evidence type="ECO:0000256" key="4">
    <source>
        <dbReference type="SAM" id="SignalP"/>
    </source>
</evidence>
<evidence type="ECO:0000256" key="2">
    <source>
        <dbReference type="ARBA" id="ARBA00022448"/>
    </source>
</evidence>
<dbReference type="Gene3D" id="3.40.190.10">
    <property type="entry name" value="Periplasmic binding protein-like II"/>
    <property type="match status" value="2"/>
</dbReference>